<organism evidence="3 4">
    <name type="scientific">Muribaculum gordoncarteri</name>
    <dbReference type="NCBI Taxonomy" id="2530390"/>
    <lineage>
        <taxon>Bacteria</taxon>
        <taxon>Pseudomonadati</taxon>
        <taxon>Bacteroidota</taxon>
        <taxon>Bacteroidia</taxon>
        <taxon>Bacteroidales</taxon>
        <taxon>Muribaculaceae</taxon>
        <taxon>Muribaculum</taxon>
    </lineage>
</organism>
<dbReference type="InterPro" id="IPR025665">
    <property type="entry name" value="Beta-barrel_OMP_2"/>
</dbReference>
<dbReference type="RefSeq" id="WP_123396547.1">
    <property type="nucleotide sequence ID" value="NZ_CP039393.1"/>
</dbReference>
<name>A0A4P7VFL0_9BACT</name>
<dbReference type="Gene3D" id="2.40.160.20">
    <property type="match status" value="1"/>
</dbReference>
<evidence type="ECO:0000259" key="2">
    <source>
        <dbReference type="Pfam" id="PF13568"/>
    </source>
</evidence>
<feature type="domain" description="Outer membrane protein beta-barrel" evidence="2">
    <location>
        <begin position="21"/>
        <end position="235"/>
    </location>
</feature>
<feature type="chain" id="PRO_5020437234" evidence="1">
    <location>
        <begin position="22"/>
        <end position="259"/>
    </location>
</feature>
<accession>A0A4P7VFL0</accession>
<dbReference type="EMBL" id="CP039393">
    <property type="protein sequence ID" value="QCD35242.1"/>
    <property type="molecule type" value="Genomic_DNA"/>
</dbReference>
<dbReference type="KEGG" id="mgod:E7746_04745"/>
<dbReference type="OrthoDB" id="1014137at2"/>
<evidence type="ECO:0000313" key="4">
    <source>
        <dbReference type="Proteomes" id="UP000297031"/>
    </source>
</evidence>
<keyword evidence="4" id="KW-1185">Reference proteome</keyword>
<sequence>MKSNRYIIIILALLATVTVKAQDDMTSGLRWSMLHNLEYEINAGINIGGTAPIPLPGEIRKIDSYDPNLNLHIGASATKWLSNDKRWGVMVGLRFESKGMKTKATVKNYGMEIIQDGSRVKGNWTGKVQTKYHGNFVTLPISAVYKISQRVRVNFGPYIGIGMNGEFSGYVYDGYLREGDPTGNKVTFEGDSQAPYDFSDELRTFQWGLQAGISWRAFKHLSVQGNLSWGFNDIFKKSFNTVTFDLYPIYLNVGFGYAF</sequence>
<gene>
    <name evidence="3" type="ORF">E7746_04745</name>
</gene>
<dbReference type="Proteomes" id="UP000297031">
    <property type="component" value="Chromosome"/>
</dbReference>
<proteinExistence type="predicted"/>
<feature type="signal peptide" evidence="1">
    <location>
        <begin position="1"/>
        <end position="21"/>
    </location>
</feature>
<dbReference type="AlphaFoldDB" id="A0A4P7VFL0"/>
<dbReference type="Pfam" id="PF13568">
    <property type="entry name" value="OMP_b-brl_2"/>
    <property type="match status" value="1"/>
</dbReference>
<reference evidence="3 4" key="1">
    <citation type="submission" date="2019-02" db="EMBL/GenBank/DDBJ databases">
        <title>Isolation and identification of novel species under the genus Muribaculum.</title>
        <authorList>
            <person name="Miyake S."/>
            <person name="Ding Y."/>
            <person name="Low A."/>
            <person name="Soh M."/>
            <person name="Seedorf H."/>
        </authorList>
    </citation>
    <scope>NUCLEOTIDE SEQUENCE [LARGE SCALE GENOMIC DNA]</scope>
    <source>
        <strain evidence="3 4">TLL-A4</strain>
    </source>
</reference>
<protein>
    <submittedName>
        <fullName evidence="3">PorT family protein</fullName>
    </submittedName>
</protein>
<evidence type="ECO:0000256" key="1">
    <source>
        <dbReference type="SAM" id="SignalP"/>
    </source>
</evidence>
<keyword evidence="1" id="KW-0732">Signal</keyword>
<evidence type="ECO:0000313" key="3">
    <source>
        <dbReference type="EMBL" id="QCD35242.1"/>
    </source>
</evidence>